<dbReference type="PANTHER" id="PTHR43667:SF1">
    <property type="entry name" value="CYCLOPROPANE-FATTY-ACYL-PHOSPHOLIPID SYNTHASE"/>
    <property type="match status" value="1"/>
</dbReference>
<name>A0A0H3J826_CLOPA</name>
<evidence type="ECO:0000313" key="10">
    <source>
        <dbReference type="Proteomes" id="UP000028042"/>
    </source>
</evidence>
<dbReference type="GeneID" id="93075400"/>
<keyword evidence="11" id="KW-1185">Reference proteome</keyword>
<dbReference type="KEGG" id="cpae:CPAST_c32960"/>
<evidence type="ECO:0000313" key="9">
    <source>
        <dbReference type="EMBL" id="KRU14625.1"/>
    </source>
</evidence>
<evidence type="ECO:0000313" key="11">
    <source>
        <dbReference type="Proteomes" id="UP000030905"/>
    </source>
</evidence>
<reference evidence="8 11" key="1">
    <citation type="journal article" date="2015" name="Genome Announc.">
        <title>Complete Genome Sequence of the Nitrogen-Fixing and Solvent-Producing Clostridium pasteurianum DSM 525.</title>
        <authorList>
            <person name="Poehlein A."/>
            <person name="Grosse-Honebrink A."/>
            <person name="Zhang Y."/>
            <person name="Minton N.P."/>
            <person name="Daniel R."/>
        </authorList>
    </citation>
    <scope>NUCLEOTIDE SEQUENCE [LARGE SCALE GENOMIC DNA]</scope>
    <source>
        <strain evidence="8">DSM 525</strain>
        <strain evidence="11">DSM 525 / ATCC 6013</strain>
    </source>
</reference>
<dbReference type="SUPFAM" id="SSF55718">
    <property type="entry name" value="SCP-like"/>
    <property type="match status" value="1"/>
</dbReference>
<dbReference type="InterPro" id="IPR003333">
    <property type="entry name" value="CMAS"/>
</dbReference>
<dbReference type="CDD" id="cd02440">
    <property type="entry name" value="AdoMet_MTases"/>
    <property type="match status" value="1"/>
</dbReference>
<dbReference type="SUPFAM" id="SSF53335">
    <property type="entry name" value="S-adenosyl-L-methionine-dependent methyltransferases"/>
    <property type="match status" value="1"/>
</dbReference>
<dbReference type="InterPro" id="IPR057206">
    <property type="entry name" value="DUF7884"/>
</dbReference>
<dbReference type="PIRSF" id="PIRSF003085">
    <property type="entry name" value="CMAS"/>
    <property type="match status" value="1"/>
</dbReference>
<dbReference type="Pfam" id="PF02353">
    <property type="entry name" value="CMAS"/>
    <property type="match status" value="1"/>
</dbReference>
<reference evidence="9" key="2">
    <citation type="submission" date="2015-10" db="EMBL/GenBank/DDBJ databases">
        <title>Improved Draft Genome Sequence of Clostridium pasteurianum Strain ATCC 6013 (DSM 525) Using a Hybrid Next-Generation Sequencing Approach.</title>
        <authorList>
            <person name="Pyne M.E."/>
            <person name="Utturkar S.M."/>
            <person name="Brown S.D."/>
            <person name="Moo-Young M."/>
            <person name="Chung D.A."/>
            <person name="Chou P.C."/>
        </authorList>
    </citation>
    <scope>NUCLEOTIDE SEQUENCE</scope>
    <source>
        <strain evidence="9">ATCC 6013</strain>
    </source>
</reference>
<organism evidence="8 11">
    <name type="scientific">Clostridium pasteurianum DSM 525 = ATCC 6013</name>
    <dbReference type="NCBI Taxonomy" id="1262449"/>
    <lineage>
        <taxon>Bacteria</taxon>
        <taxon>Bacillati</taxon>
        <taxon>Bacillota</taxon>
        <taxon>Clostridia</taxon>
        <taxon>Eubacteriales</taxon>
        <taxon>Clostridiaceae</taxon>
        <taxon>Clostridium</taxon>
    </lineage>
</organism>
<dbReference type="RefSeq" id="WP_003446865.1">
    <property type="nucleotide sequence ID" value="NZ_ANZB01000012.1"/>
</dbReference>
<dbReference type="Gene3D" id="3.40.50.150">
    <property type="entry name" value="Vaccinia Virus protein VP39"/>
    <property type="match status" value="1"/>
</dbReference>
<dbReference type="InterPro" id="IPR050723">
    <property type="entry name" value="CFA/CMAS"/>
</dbReference>
<evidence type="ECO:0000256" key="1">
    <source>
        <dbReference type="ARBA" id="ARBA00010815"/>
    </source>
</evidence>
<evidence type="ECO:0000256" key="2">
    <source>
        <dbReference type="ARBA" id="ARBA00022603"/>
    </source>
</evidence>
<dbReference type="Proteomes" id="UP000028042">
    <property type="component" value="Unassembled WGS sequence"/>
</dbReference>
<gene>
    <name evidence="8" type="ORF">CLPA_c32960</name>
    <name evidence="9" type="ORF">CP6013_03884</name>
</gene>
<dbReference type="InterPro" id="IPR036527">
    <property type="entry name" value="SCP2_sterol-bd_dom_sf"/>
</dbReference>
<keyword evidence="2 8" id="KW-0489">Methyltransferase</keyword>
<dbReference type="EMBL" id="JPGY02000001">
    <property type="protein sequence ID" value="KRU14625.1"/>
    <property type="molecule type" value="Genomic_DNA"/>
</dbReference>
<evidence type="ECO:0000256" key="6">
    <source>
        <dbReference type="PIRSR" id="PIRSR003085-1"/>
    </source>
</evidence>
<dbReference type="KEGG" id="cpat:CLPA_c32960"/>
<dbReference type="InterPro" id="IPR029063">
    <property type="entry name" value="SAM-dependent_MTases_sf"/>
</dbReference>
<evidence type="ECO:0000259" key="7">
    <source>
        <dbReference type="Pfam" id="PF25371"/>
    </source>
</evidence>
<dbReference type="GO" id="GO:0008610">
    <property type="term" value="P:lipid biosynthetic process"/>
    <property type="evidence" value="ECO:0007669"/>
    <property type="project" value="InterPro"/>
</dbReference>
<evidence type="ECO:0000256" key="3">
    <source>
        <dbReference type="ARBA" id="ARBA00022679"/>
    </source>
</evidence>
<sequence>MAFDTKKNKDKDLLEAVGRIFEQTKKNFNIVFWNGETINYTEEPEFVLKFNDKSTFKKILANPKTMTFAEAFMDGTFDIEGNIIEALTLKDQFENIEISNKDKVTLLLKGTSFPSINLHTKEKDKENISHHYDISNDFYRLFLGSSMTYSCAYYKSQDDDLTKAQENKVDHICKKLRLKPGEKLLDVGCGWGLMITWAAKHYGVEAHGVTISEEQYKYVCQKIKDENLEGKCFVELKDYRDIEGEGIYDKIVSIGMFEHVGIKNLPIYFGKMYELLKEDGLFLNHGITHSKNSKVGKDESEFIEKYIFPGGELHTISGGISIMEDENYEICDVECLREHYYKTLVEWVRNLEANKGKAIEFTSDKTYRAWLLYMTGCAINFRAGLISIYQVLLSKSPKKPGFNIPLTRDYMYK</sequence>
<dbReference type="PATRIC" id="fig|1262449.3.peg.3185"/>
<dbReference type="GO" id="GO:0032259">
    <property type="term" value="P:methylation"/>
    <property type="evidence" value="ECO:0007669"/>
    <property type="project" value="UniProtKB-KW"/>
</dbReference>
<dbReference type="EC" id="2.1.1.79" evidence="9"/>
<dbReference type="AlphaFoldDB" id="A0A0H3J826"/>
<feature type="domain" description="DUF7884" evidence="7">
    <location>
        <begin position="24"/>
        <end position="87"/>
    </location>
</feature>
<dbReference type="Pfam" id="PF25371">
    <property type="entry name" value="DUF7884"/>
    <property type="match status" value="1"/>
</dbReference>
<keyword evidence="4" id="KW-0949">S-adenosyl-L-methionine</keyword>
<evidence type="ECO:0000256" key="4">
    <source>
        <dbReference type="ARBA" id="ARBA00022691"/>
    </source>
</evidence>
<dbReference type="Proteomes" id="UP000030905">
    <property type="component" value="Chromosome"/>
</dbReference>
<keyword evidence="3 8" id="KW-0808">Transferase</keyword>
<dbReference type="eggNOG" id="COG2230">
    <property type="taxonomic scope" value="Bacteria"/>
</dbReference>
<dbReference type="EMBL" id="CP009268">
    <property type="protein sequence ID" value="AJA53350.1"/>
    <property type="molecule type" value="Genomic_DNA"/>
</dbReference>
<reference evidence="9 10" key="3">
    <citation type="journal article" name="Genome Announc.">
        <title>Improved Draft Genome Sequence of Clostridium pasteurianum Strain ATCC 6013 (DSM 525) Using a Hybrid Next-Generation Sequencing Approach.</title>
        <authorList>
            <person name="Pyne M.E."/>
            <person name="Utturkar S."/>
            <person name="Brown S.D."/>
            <person name="Moo-Young M."/>
            <person name="Chung D.A."/>
            <person name="Chou C.P."/>
        </authorList>
    </citation>
    <scope>NUCLEOTIDE SEQUENCE [LARGE SCALE GENOMIC DNA]</scope>
    <source>
        <strain evidence="9 10">ATCC 6013</strain>
    </source>
</reference>
<proteinExistence type="inferred from homology"/>
<evidence type="ECO:0000256" key="5">
    <source>
        <dbReference type="ARBA" id="ARBA00023098"/>
    </source>
</evidence>
<comment type="similarity">
    <text evidence="1">Belongs to the CFA/CMAS family.</text>
</comment>
<dbReference type="EC" id="2.1.1.-" evidence="8"/>
<accession>A0A0H3J826</accession>
<keyword evidence="5" id="KW-0443">Lipid metabolism</keyword>
<protein>
    <submittedName>
        <fullName evidence="9">Cyclopropane-fatty-acyl-phospholipid synthase</fullName>
        <ecNumber evidence="9">2.1.1.79</ecNumber>
    </submittedName>
    <submittedName>
        <fullName evidence="8">Putative fatty acid methyltransferase</fullName>
        <ecNumber evidence="8">2.1.1.-</ecNumber>
    </submittedName>
</protein>
<feature type="active site" evidence="6">
    <location>
        <position position="377"/>
    </location>
</feature>
<dbReference type="GO" id="GO:0008825">
    <property type="term" value="F:cyclopropane-fatty-acyl-phospholipid synthase activity"/>
    <property type="evidence" value="ECO:0007669"/>
    <property type="project" value="UniProtKB-EC"/>
</dbReference>
<dbReference type="PANTHER" id="PTHR43667">
    <property type="entry name" value="CYCLOPROPANE-FATTY-ACYL-PHOSPHOLIPID SYNTHASE"/>
    <property type="match status" value="1"/>
</dbReference>
<evidence type="ECO:0000313" key="8">
    <source>
        <dbReference type="EMBL" id="AJA53350.1"/>
    </source>
</evidence>